<protein>
    <submittedName>
        <fullName evidence="2">Uncharacterized protein</fullName>
    </submittedName>
</protein>
<evidence type="ECO:0000313" key="2">
    <source>
        <dbReference type="EMBL" id="KAK6988975.1"/>
    </source>
</evidence>
<name>A0AAV9ZRD2_9AGAR</name>
<feature type="compositionally biased region" description="Pro residues" evidence="1">
    <location>
        <begin position="75"/>
        <end position="89"/>
    </location>
</feature>
<reference evidence="2 3" key="1">
    <citation type="journal article" date="2024" name="J Genomics">
        <title>Draft genome sequencing and assembly of Favolaschia claudopus CIRM-BRFM 2984 isolated from oak limbs.</title>
        <authorList>
            <person name="Navarro D."/>
            <person name="Drula E."/>
            <person name="Chaduli D."/>
            <person name="Cazenave R."/>
            <person name="Ahrendt S."/>
            <person name="Wang J."/>
            <person name="Lipzen A."/>
            <person name="Daum C."/>
            <person name="Barry K."/>
            <person name="Grigoriev I.V."/>
            <person name="Favel A."/>
            <person name="Rosso M.N."/>
            <person name="Martin F."/>
        </authorList>
    </citation>
    <scope>NUCLEOTIDE SEQUENCE [LARGE SCALE GENOMIC DNA]</scope>
    <source>
        <strain evidence="2 3">CIRM-BRFM 2984</strain>
    </source>
</reference>
<sequence>MSDTPDEPADASPPTLSLSKDLYIHPNANHTVPADSPSEEEALTRVTLRKRNPRVERVADPIPDTSRVLRQPKPSQQPTPRSTPSPHRPGPQISIVSKSRVTADTIDPPPERVRDTAKKEKFDGLRDKAESASSLDDLAQVLGETIGIMRTYNSAPIKACFSLLDAICERLAAHHELAGAVGDASNFSTVLSRAVVSPVKTMSAQIDAQQRAIQSLTKSVESLKNAPLLSSMSTTASSASYAKVVASGPPSPKPKPPPLPRGPEQRILVRFNGPPPPIYSSRYDRILEEINAHLERLSLPGLLFVQKGKTPLQGEEGVAILLERWDIWAPGISPGARIVPVVTHTFEFVQIDGIQFGSVQSLSALKTEFEVRNPELGPVVGEPRWKNAPPSPERIAFLASAGRKVPTRYGNKSWTVGFCVVCDRLVQDAESLVKPSKTPA</sequence>
<organism evidence="2 3">
    <name type="scientific">Favolaschia claudopus</name>
    <dbReference type="NCBI Taxonomy" id="2862362"/>
    <lineage>
        <taxon>Eukaryota</taxon>
        <taxon>Fungi</taxon>
        <taxon>Dikarya</taxon>
        <taxon>Basidiomycota</taxon>
        <taxon>Agaricomycotina</taxon>
        <taxon>Agaricomycetes</taxon>
        <taxon>Agaricomycetidae</taxon>
        <taxon>Agaricales</taxon>
        <taxon>Marasmiineae</taxon>
        <taxon>Mycenaceae</taxon>
        <taxon>Favolaschia</taxon>
    </lineage>
</organism>
<dbReference type="AlphaFoldDB" id="A0AAV9ZRD2"/>
<dbReference type="Proteomes" id="UP001362999">
    <property type="component" value="Unassembled WGS sequence"/>
</dbReference>
<gene>
    <name evidence="2" type="ORF">R3P38DRAFT_2803919</name>
</gene>
<accession>A0AAV9ZRD2</accession>
<evidence type="ECO:0000256" key="1">
    <source>
        <dbReference type="SAM" id="MobiDB-lite"/>
    </source>
</evidence>
<feature type="region of interest" description="Disordered" evidence="1">
    <location>
        <begin position="1"/>
        <end position="125"/>
    </location>
</feature>
<keyword evidence="3" id="KW-1185">Reference proteome</keyword>
<evidence type="ECO:0000313" key="3">
    <source>
        <dbReference type="Proteomes" id="UP001362999"/>
    </source>
</evidence>
<dbReference type="EMBL" id="JAWWNJ010000118">
    <property type="protein sequence ID" value="KAK6988975.1"/>
    <property type="molecule type" value="Genomic_DNA"/>
</dbReference>
<proteinExistence type="predicted"/>
<feature type="compositionally biased region" description="Basic and acidic residues" evidence="1">
    <location>
        <begin position="109"/>
        <end position="125"/>
    </location>
</feature>
<feature type="compositionally biased region" description="Pro residues" evidence="1">
    <location>
        <begin position="249"/>
        <end position="261"/>
    </location>
</feature>
<comment type="caution">
    <text evidence="2">The sequence shown here is derived from an EMBL/GenBank/DDBJ whole genome shotgun (WGS) entry which is preliminary data.</text>
</comment>
<feature type="region of interest" description="Disordered" evidence="1">
    <location>
        <begin position="243"/>
        <end position="263"/>
    </location>
</feature>